<feature type="region of interest" description="Disordered" evidence="1">
    <location>
        <begin position="1"/>
        <end position="27"/>
    </location>
</feature>
<name>A0A9P0M8T8_ACAOB</name>
<organism evidence="2 3">
    <name type="scientific">Acanthoscelides obtectus</name>
    <name type="common">Bean weevil</name>
    <name type="synonym">Bruchus obtectus</name>
    <dbReference type="NCBI Taxonomy" id="200917"/>
    <lineage>
        <taxon>Eukaryota</taxon>
        <taxon>Metazoa</taxon>
        <taxon>Ecdysozoa</taxon>
        <taxon>Arthropoda</taxon>
        <taxon>Hexapoda</taxon>
        <taxon>Insecta</taxon>
        <taxon>Pterygota</taxon>
        <taxon>Neoptera</taxon>
        <taxon>Endopterygota</taxon>
        <taxon>Coleoptera</taxon>
        <taxon>Polyphaga</taxon>
        <taxon>Cucujiformia</taxon>
        <taxon>Chrysomeloidea</taxon>
        <taxon>Chrysomelidae</taxon>
        <taxon>Bruchinae</taxon>
        <taxon>Bruchini</taxon>
        <taxon>Acanthoscelides</taxon>
    </lineage>
</organism>
<proteinExistence type="predicted"/>
<evidence type="ECO:0000313" key="3">
    <source>
        <dbReference type="Proteomes" id="UP001152888"/>
    </source>
</evidence>
<evidence type="ECO:0000256" key="1">
    <source>
        <dbReference type="SAM" id="MobiDB-lite"/>
    </source>
</evidence>
<dbReference type="AlphaFoldDB" id="A0A9P0M8T8"/>
<evidence type="ECO:0000313" key="2">
    <source>
        <dbReference type="EMBL" id="CAH2013993.1"/>
    </source>
</evidence>
<feature type="region of interest" description="Disordered" evidence="1">
    <location>
        <begin position="39"/>
        <end position="66"/>
    </location>
</feature>
<protein>
    <submittedName>
        <fullName evidence="2">Uncharacterized protein</fullName>
    </submittedName>
</protein>
<sequence>MIKVTHQGHSETQGLISRSLEKSRSHNEVTLKLKVTLQAHSETQGRISRSLGKTQGHTSRSLGNSR</sequence>
<comment type="caution">
    <text evidence="2">The sequence shown here is derived from an EMBL/GenBank/DDBJ whole genome shotgun (WGS) entry which is preliminary data.</text>
</comment>
<dbReference type="EMBL" id="CAKOFQ010008406">
    <property type="protein sequence ID" value="CAH2013993.1"/>
    <property type="molecule type" value="Genomic_DNA"/>
</dbReference>
<dbReference type="Proteomes" id="UP001152888">
    <property type="component" value="Unassembled WGS sequence"/>
</dbReference>
<keyword evidence="3" id="KW-1185">Reference proteome</keyword>
<reference evidence="2" key="1">
    <citation type="submission" date="2022-03" db="EMBL/GenBank/DDBJ databases">
        <authorList>
            <person name="Sayadi A."/>
        </authorList>
    </citation>
    <scope>NUCLEOTIDE SEQUENCE</scope>
</reference>
<gene>
    <name evidence="2" type="ORF">ACAOBT_LOCUS33809</name>
</gene>
<accession>A0A9P0M8T8</accession>